<accession>A0ABS6ZGN7</accession>
<name>A0ABS6ZGN7_9ACTN</name>
<feature type="chain" id="PRO_5045684442" evidence="1">
    <location>
        <begin position="29"/>
        <end position="86"/>
    </location>
</feature>
<evidence type="ECO:0000313" key="2">
    <source>
        <dbReference type="EMBL" id="MBW5486926.1"/>
    </source>
</evidence>
<protein>
    <submittedName>
        <fullName evidence="2">Uncharacterized protein</fullName>
    </submittedName>
</protein>
<comment type="caution">
    <text evidence="2">The sequence shown here is derived from an EMBL/GenBank/DDBJ whole genome shotgun (WGS) entry which is preliminary data.</text>
</comment>
<proteinExistence type="predicted"/>
<sequence>MNRSLPLALPGTLLAAAALALTTPHASAAPTARTAAPEGYVREHSFPTAAQCRSTGTQGVAQGRWTAYACVQELPFTPSQTLFVKN</sequence>
<evidence type="ECO:0000256" key="1">
    <source>
        <dbReference type="SAM" id="SignalP"/>
    </source>
</evidence>
<evidence type="ECO:0000313" key="3">
    <source>
        <dbReference type="Proteomes" id="UP000812013"/>
    </source>
</evidence>
<organism evidence="2 3">
    <name type="scientific">Streptomyces bambusae</name>
    <dbReference type="NCBI Taxonomy" id="1550616"/>
    <lineage>
        <taxon>Bacteria</taxon>
        <taxon>Bacillati</taxon>
        <taxon>Actinomycetota</taxon>
        <taxon>Actinomycetes</taxon>
        <taxon>Kitasatosporales</taxon>
        <taxon>Streptomycetaceae</taxon>
        <taxon>Streptomyces</taxon>
    </lineage>
</organism>
<reference evidence="2 3" key="1">
    <citation type="submission" date="2019-12" db="EMBL/GenBank/DDBJ databases">
        <title>Genome sequence of Streptomyces bambusae.</title>
        <authorList>
            <person name="Bansal K."/>
            <person name="Choksket S."/>
            <person name="Korpole S."/>
            <person name="Patil P.B."/>
        </authorList>
    </citation>
    <scope>NUCLEOTIDE SEQUENCE [LARGE SCALE GENOMIC DNA]</scope>
    <source>
        <strain evidence="2 3">SK60</strain>
    </source>
</reference>
<dbReference type="RefSeq" id="WP_219672140.1">
    <property type="nucleotide sequence ID" value="NZ_WTFF01000532.1"/>
</dbReference>
<keyword evidence="1" id="KW-0732">Signal</keyword>
<feature type="signal peptide" evidence="1">
    <location>
        <begin position="1"/>
        <end position="28"/>
    </location>
</feature>
<keyword evidence="3" id="KW-1185">Reference proteome</keyword>
<gene>
    <name evidence="2" type="ORF">GPJ59_35120</name>
</gene>
<dbReference type="EMBL" id="WTFF01000532">
    <property type="protein sequence ID" value="MBW5486926.1"/>
    <property type="molecule type" value="Genomic_DNA"/>
</dbReference>
<dbReference type="Proteomes" id="UP000812013">
    <property type="component" value="Unassembled WGS sequence"/>
</dbReference>